<protein>
    <recommendedName>
        <fullName evidence="2">eCIS core domain-containing protein</fullName>
    </recommendedName>
</protein>
<feature type="compositionally biased region" description="Low complexity" evidence="1">
    <location>
        <begin position="63"/>
        <end position="78"/>
    </location>
</feature>
<evidence type="ECO:0000313" key="3">
    <source>
        <dbReference type="EMBL" id="VVD77573.1"/>
    </source>
</evidence>
<evidence type="ECO:0000256" key="1">
    <source>
        <dbReference type="SAM" id="MobiDB-lite"/>
    </source>
</evidence>
<comment type="caution">
    <text evidence="3">The sequence shown here is derived from an EMBL/GenBank/DDBJ whole genome shotgun (WGS) entry which is preliminary data.</text>
</comment>
<evidence type="ECO:0000259" key="2">
    <source>
        <dbReference type="Pfam" id="PF13699"/>
    </source>
</evidence>
<keyword evidence="4" id="KW-1185">Reference proteome</keyword>
<dbReference type="Proteomes" id="UP000366065">
    <property type="component" value="Unassembled WGS sequence"/>
</dbReference>
<proteinExistence type="predicted"/>
<organism evidence="3 4">
    <name type="scientific">Pandoraea capi</name>
    <dbReference type="NCBI Taxonomy" id="2508286"/>
    <lineage>
        <taxon>Bacteria</taxon>
        <taxon>Pseudomonadati</taxon>
        <taxon>Pseudomonadota</taxon>
        <taxon>Betaproteobacteria</taxon>
        <taxon>Burkholderiales</taxon>
        <taxon>Burkholderiaceae</taxon>
        <taxon>Pandoraea</taxon>
    </lineage>
</organism>
<gene>
    <name evidence="3" type="ORF">PCA20602_00938</name>
</gene>
<dbReference type="EMBL" id="CABPRV010000002">
    <property type="protein sequence ID" value="VVD77573.1"/>
    <property type="molecule type" value="Genomic_DNA"/>
</dbReference>
<dbReference type="InterPro" id="IPR025295">
    <property type="entry name" value="eCIS_core_dom"/>
</dbReference>
<feature type="region of interest" description="Disordered" evidence="1">
    <location>
        <begin position="52"/>
        <end position="80"/>
    </location>
</feature>
<feature type="domain" description="eCIS core" evidence="2">
    <location>
        <begin position="80"/>
        <end position="145"/>
    </location>
</feature>
<evidence type="ECO:0000313" key="4">
    <source>
        <dbReference type="Proteomes" id="UP000366065"/>
    </source>
</evidence>
<feature type="compositionally biased region" description="Basic and acidic residues" evidence="1">
    <location>
        <begin position="52"/>
        <end position="62"/>
    </location>
</feature>
<dbReference type="RefSeq" id="WP_150720194.1">
    <property type="nucleotide sequence ID" value="NZ_CABPRV010000002.1"/>
</dbReference>
<name>A0ABY6VT26_9BURK</name>
<sequence length="631" mass="67547">MILKYQTHGVRPDSNEPLSLRATSAHAAKGRGIAFVDNRPVAATHLAIQKMADRHTAPHADVPDAAAHRTSSSHTAQSGLPANLLSGIETLSGHSLDDVRVHYNSPQPAQLQAHAYAQGNDIHLGPGQEQHLAHEAWHVVQQRQGRVQPTARMNAGAAINDDPALEAEADAMGERAAAMGGERIDEGSPIVTSTPSANIGDTLQAKGFKSVNGKTSGFDADEAQLNGAGNAVWDAVFTDGRIDAQGGVIGKMQHEADKKIDASATTKYEATLDEGAFGEVELKGDLGHAPTVPRWAKAAAPKGNRQQVLPVVLAKSKQAEIEAAIIHLLSQGASDPAFQVAEAEDVKDYEAIQMAIMISDTKTLPDWFASNLTYAKVIAGHLYGYLVKMLSERGGQMTDTLFLSVCAEDDANTSYRLYDAVLTAAGIPVAAAEKHQASDVALDINEIVMHEFGHIKAGLDVPSSDIDSAKSSFSPTLESAVALARGLKIKVAAGLDRNYLTACRFAWLRIVTEWHGIKDHPSYILTRERTTAGIKTMQNILMSLEEYKNIQAIDNGLAPSRVSGPRLRHGVEVVTLFDLGSASADADFKEIEGGAANSPEVSEKSTPELGEAVWRVKMQHLLDVFIAKYKD</sequence>
<accession>A0ABY6VT26</accession>
<dbReference type="Pfam" id="PF13699">
    <property type="entry name" value="eCIS_core"/>
    <property type="match status" value="1"/>
</dbReference>
<reference evidence="3 4" key="1">
    <citation type="submission" date="2019-08" db="EMBL/GenBank/DDBJ databases">
        <authorList>
            <person name="Peeters C."/>
        </authorList>
    </citation>
    <scope>NUCLEOTIDE SEQUENCE [LARGE SCALE GENOMIC DNA]</scope>
    <source>
        <strain evidence="3 4">LMG 20602</strain>
    </source>
</reference>